<proteinExistence type="predicted"/>
<dbReference type="AlphaFoldDB" id="A0A4C1TKI2"/>
<name>A0A4C1TKI2_EUMVA</name>
<feature type="region of interest" description="Disordered" evidence="1">
    <location>
        <begin position="14"/>
        <end position="37"/>
    </location>
</feature>
<reference evidence="2 3" key="1">
    <citation type="journal article" date="2019" name="Commun. Biol.">
        <title>The bagworm genome reveals a unique fibroin gene that provides high tensile strength.</title>
        <authorList>
            <person name="Kono N."/>
            <person name="Nakamura H."/>
            <person name="Ohtoshi R."/>
            <person name="Tomita M."/>
            <person name="Numata K."/>
            <person name="Arakawa K."/>
        </authorList>
    </citation>
    <scope>NUCLEOTIDE SEQUENCE [LARGE SCALE GENOMIC DNA]</scope>
</reference>
<dbReference type="PANTHER" id="PTHR36688">
    <property type="entry name" value="ENDO/EXONUCLEASE/PHOSPHATASE DOMAIN-CONTAINING PROTEIN"/>
    <property type="match status" value="1"/>
</dbReference>
<dbReference type="InterPro" id="IPR052560">
    <property type="entry name" value="RdDP_mobile_element"/>
</dbReference>
<dbReference type="OrthoDB" id="412981at2759"/>
<keyword evidence="2" id="KW-0808">Transferase</keyword>
<gene>
    <name evidence="2" type="primary">pol</name>
    <name evidence="2" type="ORF">EVAR_93443_1</name>
</gene>
<evidence type="ECO:0000313" key="2">
    <source>
        <dbReference type="EMBL" id="GBP14564.1"/>
    </source>
</evidence>
<accession>A0A4C1TKI2</accession>
<dbReference type="Proteomes" id="UP000299102">
    <property type="component" value="Unassembled WGS sequence"/>
</dbReference>
<keyword evidence="2" id="KW-0548">Nucleotidyltransferase</keyword>
<sequence>MRRYAVKDRAEILAEHSEEQFTPHPASDSREATSHQEGVERYVREFLSAPVPSLPGNYYVSPVETGRAILRLPKQYGPGPDGIPTVAIKQLPRRAMVAMTRLFNGILRTRHFPECWKMGRVIAIPKKGKDHRLASSKRSFTLLSHITKLFEHIMLRRLHRHLTPRQERKHPDLASARADSSVVPGEQLLRNSRGRPRIRDPSAPGYHKTVAYRRACTRYSQMTSPLSQANYKDDVLALYSDDIAYLVSSRRADLAIAKLHTVLDLLPDWLNKWRMAMNVTKTTALLTGQQRIMPPKLRLRRQEVEWQTRVRYQGVHIDRSMCMAAQAC</sequence>
<comment type="caution">
    <text evidence="2">The sequence shown here is derived from an EMBL/GenBank/DDBJ whole genome shotgun (WGS) entry which is preliminary data.</text>
</comment>
<dbReference type="STRING" id="151549.A0A4C1TKI2"/>
<evidence type="ECO:0000313" key="3">
    <source>
        <dbReference type="Proteomes" id="UP000299102"/>
    </source>
</evidence>
<dbReference type="GO" id="GO:0003964">
    <property type="term" value="F:RNA-directed DNA polymerase activity"/>
    <property type="evidence" value="ECO:0007669"/>
    <property type="project" value="UniProtKB-KW"/>
</dbReference>
<protein>
    <submittedName>
        <fullName evidence="2">RNA-directed DNA polymerase from mobile element jockey</fullName>
    </submittedName>
</protein>
<dbReference type="EMBL" id="BGZK01000065">
    <property type="protein sequence ID" value="GBP14564.1"/>
    <property type="molecule type" value="Genomic_DNA"/>
</dbReference>
<feature type="region of interest" description="Disordered" evidence="1">
    <location>
        <begin position="162"/>
        <end position="205"/>
    </location>
</feature>
<keyword evidence="3" id="KW-1185">Reference proteome</keyword>
<organism evidence="2 3">
    <name type="scientific">Eumeta variegata</name>
    <name type="common">Bagworm moth</name>
    <name type="synonym">Eumeta japonica</name>
    <dbReference type="NCBI Taxonomy" id="151549"/>
    <lineage>
        <taxon>Eukaryota</taxon>
        <taxon>Metazoa</taxon>
        <taxon>Ecdysozoa</taxon>
        <taxon>Arthropoda</taxon>
        <taxon>Hexapoda</taxon>
        <taxon>Insecta</taxon>
        <taxon>Pterygota</taxon>
        <taxon>Neoptera</taxon>
        <taxon>Endopterygota</taxon>
        <taxon>Lepidoptera</taxon>
        <taxon>Glossata</taxon>
        <taxon>Ditrysia</taxon>
        <taxon>Tineoidea</taxon>
        <taxon>Psychidae</taxon>
        <taxon>Oiketicinae</taxon>
        <taxon>Eumeta</taxon>
    </lineage>
</organism>
<evidence type="ECO:0000256" key="1">
    <source>
        <dbReference type="SAM" id="MobiDB-lite"/>
    </source>
</evidence>
<keyword evidence="2" id="KW-0695">RNA-directed DNA polymerase</keyword>
<dbReference type="PANTHER" id="PTHR36688:SF2">
    <property type="entry name" value="ENDONUCLEASE_EXONUCLEASE_PHOSPHATASE DOMAIN-CONTAINING PROTEIN"/>
    <property type="match status" value="1"/>
</dbReference>